<reference evidence="10 11" key="1">
    <citation type="submission" date="2018-11" db="EMBL/GenBank/DDBJ databases">
        <authorList>
            <consortium name="Pathogen Informatics"/>
        </authorList>
    </citation>
    <scope>NUCLEOTIDE SEQUENCE [LARGE SCALE GENOMIC DNA]</scope>
</reference>
<keyword evidence="5 8" id="KW-0103">Bromodomain</keyword>
<dbReference type="SMART" id="SM00297">
    <property type="entry name" value="BROMO"/>
    <property type="match status" value="1"/>
</dbReference>
<dbReference type="PANTHER" id="PTHR16062:SF19">
    <property type="entry name" value="PROTEIN POLYBROMO-1"/>
    <property type="match status" value="1"/>
</dbReference>
<organism evidence="10 11">
    <name type="scientific">Cylicostephanus goldi</name>
    <name type="common">Nematode worm</name>
    <dbReference type="NCBI Taxonomy" id="71465"/>
    <lineage>
        <taxon>Eukaryota</taxon>
        <taxon>Metazoa</taxon>
        <taxon>Ecdysozoa</taxon>
        <taxon>Nematoda</taxon>
        <taxon>Chromadorea</taxon>
        <taxon>Rhabditida</taxon>
        <taxon>Rhabditina</taxon>
        <taxon>Rhabditomorpha</taxon>
        <taxon>Strongyloidea</taxon>
        <taxon>Strongylidae</taxon>
        <taxon>Cylicostephanus</taxon>
    </lineage>
</organism>
<feature type="domain" description="Bromo" evidence="9">
    <location>
        <begin position="8"/>
        <end position="69"/>
    </location>
</feature>
<dbReference type="GO" id="GO:0006338">
    <property type="term" value="P:chromatin remodeling"/>
    <property type="evidence" value="ECO:0007669"/>
    <property type="project" value="InterPro"/>
</dbReference>
<dbReference type="InterPro" id="IPR037382">
    <property type="entry name" value="Rsc/polybromo"/>
</dbReference>
<name>A0A3P7QII3_CYLGO</name>
<dbReference type="Gene3D" id="1.20.920.10">
    <property type="entry name" value="Bromodomain-like"/>
    <property type="match status" value="1"/>
</dbReference>
<evidence type="ECO:0000259" key="9">
    <source>
        <dbReference type="PROSITE" id="PS50014"/>
    </source>
</evidence>
<protein>
    <recommendedName>
        <fullName evidence="9">Bromo domain-containing protein</fullName>
    </recommendedName>
</protein>
<keyword evidence="7" id="KW-0539">Nucleus</keyword>
<dbReference type="PRINTS" id="PR00503">
    <property type="entry name" value="BROMODOMAIN"/>
</dbReference>
<keyword evidence="3" id="KW-0156">Chromatin regulator</keyword>
<evidence type="ECO:0000256" key="7">
    <source>
        <dbReference type="ARBA" id="ARBA00023242"/>
    </source>
</evidence>
<accession>A0A3P7QII3</accession>
<dbReference type="InterPro" id="IPR001487">
    <property type="entry name" value="Bromodomain"/>
</dbReference>
<dbReference type="PANTHER" id="PTHR16062">
    <property type="entry name" value="SWI/SNF-RELATED"/>
    <property type="match status" value="1"/>
</dbReference>
<evidence type="ECO:0000256" key="8">
    <source>
        <dbReference type="PROSITE-ProRule" id="PRU00035"/>
    </source>
</evidence>
<dbReference type="Pfam" id="PF00439">
    <property type="entry name" value="Bromodomain"/>
    <property type="match status" value="1"/>
</dbReference>
<evidence type="ECO:0000313" key="10">
    <source>
        <dbReference type="EMBL" id="VDN31812.1"/>
    </source>
</evidence>
<keyword evidence="6" id="KW-0804">Transcription</keyword>
<dbReference type="GO" id="GO:0003682">
    <property type="term" value="F:chromatin binding"/>
    <property type="evidence" value="ECO:0007669"/>
    <property type="project" value="TreeGrafter"/>
</dbReference>
<keyword evidence="4" id="KW-0805">Transcription regulation</keyword>
<evidence type="ECO:0000256" key="2">
    <source>
        <dbReference type="ARBA" id="ARBA00022737"/>
    </source>
</evidence>
<evidence type="ECO:0000256" key="5">
    <source>
        <dbReference type="ARBA" id="ARBA00023117"/>
    </source>
</evidence>
<keyword evidence="11" id="KW-1185">Reference proteome</keyword>
<dbReference type="GO" id="GO:0006368">
    <property type="term" value="P:transcription elongation by RNA polymerase II"/>
    <property type="evidence" value="ECO:0007669"/>
    <property type="project" value="TreeGrafter"/>
</dbReference>
<comment type="subcellular location">
    <subcellularLocation>
        <location evidence="1">Nucleus</location>
    </subcellularLocation>
</comment>
<evidence type="ECO:0000256" key="4">
    <source>
        <dbReference type="ARBA" id="ARBA00023015"/>
    </source>
</evidence>
<dbReference type="AlphaFoldDB" id="A0A3P7QII3"/>
<evidence type="ECO:0000313" key="11">
    <source>
        <dbReference type="Proteomes" id="UP000271889"/>
    </source>
</evidence>
<proteinExistence type="predicted"/>
<dbReference type="GO" id="GO:0016586">
    <property type="term" value="C:RSC-type complex"/>
    <property type="evidence" value="ECO:0007669"/>
    <property type="project" value="InterPro"/>
</dbReference>
<gene>
    <name evidence="10" type="ORF">CGOC_LOCUS11938</name>
</gene>
<dbReference type="OrthoDB" id="784962at2759"/>
<sequence length="92" mass="11087">MVGFKTNDGREIAVPFIELPTKRELPDYYEVVHNPMDFARIKKKIDKGRYSTIEEMGHDVKLLCENARVCWLIQHFQHFYTFNSFIHRSYEF</sequence>
<dbReference type="PROSITE" id="PS50014">
    <property type="entry name" value="BROMODOMAIN_2"/>
    <property type="match status" value="1"/>
</dbReference>
<dbReference type="Proteomes" id="UP000271889">
    <property type="component" value="Unassembled WGS sequence"/>
</dbReference>
<dbReference type="EMBL" id="UYRV01119626">
    <property type="protein sequence ID" value="VDN31812.1"/>
    <property type="molecule type" value="Genomic_DNA"/>
</dbReference>
<dbReference type="SUPFAM" id="SSF47370">
    <property type="entry name" value="Bromodomain"/>
    <property type="match status" value="1"/>
</dbReference>
<evidence type="ECO:0000256" key="1">
    <source>
        <dbReference type="ARBA" id="ARBA00004123"/>
    </source>
</evidence>
<keyword evidence="2" id="KW-0677">Repeat</keyword>
<evidence type="ECO:0000256" key="3">
    <source>
        <dbReference type="ARBA" id="ARBA00022853"/>
    </source>
</evidence>
<dbReference type="InterPro" id="IPR036427">
    <property type="entry name" value="Bromodomain-like_sf"/>
</dbReference>
<evidence type="ECO:0000256" key="6">
    <source>
        <dbReference type="ARBA" id="ARBA00023163"/>
    </source>
</evidence>